<dbReference type="EMBL" id="PKMF04000411">
    <property type="protein sequence ID" value="KAK7833140.1"/>
    <property type="molecule type" value="Genomic_DNA"/>
</dbReference>
<dbReference type="PANTHER" id="PTHR23185">
    <property type="entry name" value="PROTEIN VIRILIZER HOMOLOG"/>
    <property type="match status" value="1"/>
</dbReference>
<dbReference type="GO" id="GO:0036396">
    <property type="term" value="C:RNA N6-methyladenosine methyltransferase complex"/>
    <property type="evidence" value="ECO:0007669"/>
    <property type="project" value="TreeGrafter"/>
</dbReference>
<proteinExistence type="predicted"/>
<dbReference type="InterPro" id="IPR026736">
    <property type="entry name" value="Virilizer"/>
</dbReference>
<organism evidence="1 2">
    <name type="scientific">Quercus suber</name>
    <name type="common">Cork oak</name>
    <dbReference type="NCBI Taxonomy" id="58331"/>
    <lineage>
        <taxon>Eukaryota</taxon>
        <taxon>Viridiplantae</taxon>
        <taxon>Streptophyta</taxon>
        <taxon>Embryophyta</taxon>
        <taxon>Tracheophyta</taxon>
        <taxon>Spermatophyta</taxon>
        <taxon>Magnoliopsida</taxon>
        <taxon>eudicotyledons</taxon>
        <taxon>Gunneridae</taxon>
        <taxon>Pentapetalae</taxon>
        <taxon>rosids</taxon>
        <taxon>fabids</taxon>
        <taxon>Fagales</taxon>
        <taxon>Fagaceae</taxon>
        <taxon>Quercus</taxon>
    </lineage>
</organism>
<dbReference type="Proteomes" id="UP000237347">
    <property type="component" value="Unassembled WGS sequence"/>
</dbReference>
<dbReference type="GO" id="GO:0003723">
    <property type="term" value="F:RNA binding"/>
    <property type="evidence" value="ECO:0007669"/>
    <property type="project" value="TreeGrafter"/>
</dbReference>
<reference evidence="1 2" key="1">
    <citation type="journal article" date="2018" name="Sci. Data">
        <title>The draft genome sequence of cork oak.</title>
        <authorList>
            <person name="Ramos A.M."/>
            <person name="Usie A."/>
            <person name="Barbosa P."/>
            <person name="Barros P.M."/>
            <person name="Capote T."/>
            <person name="Chaves I."/>
            <person name="Simoes F."/>
            <person name="Abreu I."/>
            <person name="Carrasquinho I."/>
            <person name="Faro C."/>
            <person name="Guimaraes J.B."/>
            <person name="Mendonca D."/>
            <person name="Nobrega F."/>
            <person name="Rodrigues L."/>
            <person name="Saibo N.J.M."/>
            <person name="Varela M.C."/>
            <person name="Egas C."/>
            <person name="Matos J."/>
            <person name="Miguel C.M."/>
            <person name="Oliveira M.M."/>
            <person name="Ricardo C.P."/>
            <person name="Goncalves S."/>
        </authorList>
    </citation>
    <scope>NUCLEOTIDE SEQUENCE [LARGE SCALE GENOMIC DNA]</scope>
    <source>
        <strain evidence="2">cv. HL8</strain>
    </source>
</reference>
<evidence type="ECO:0000313" key="2">
    <source>
        <dbReference type="Proteomes" id="UP000237347"/>
    </source>
</evidence>
<dbReference type="PANTHER" id="PTHR23185:SF0">
    <property type="entry name" value="PROTEIN VIRILIZER HOMOLOG"/>
    <property type="match status" value="1"/>
</dbReference>
<protein>
    <submittedName>
        <fullName evidence="1">Uncharacterized protein</fullName>
    </submittedName>
</protein>
<name>A0AAW0K3A1_QUESU</name>
<feature type="non-terminal residue" evidence="1">
    <location>
        <position position="158"/>
    </location>
</feature>
<keyword evidence="2" id="KW-1185">Reference proteome</keyword>
<accession>A0AAW0K3A1</accession>
<sequence length="158" mass="17811">MLRVLIIRIACQNADNASLLLQPILSWIRDCVSEPSSLSDTDAYKVYRLLDFLASLLEHPCGKALLLKEGSVLMLTQVLDRCFDSFDVDSKQILDSKYSAKYGFTLLSWCVPVFKSFSLLCSARTPRQYPGKLNLHNCGNLSTEDCSLILCYLLKFCL</sequence>
<dbReference type="AlphaFoldDB" id="A0AAW0K3A1"/>
<gene>
    <name evidence="1" type="ORF">CFP56_025797</name>
</gene>
<comment type="caution">
    <text evidence="1">The sequence shown here is derived from an EMBL/GenBank/DDBJ whole genome shotgun (WGS) entry which is preliminary data.</text>
</comment>
<evidence type="ECO:0000313" key="1">
    <source>
        <dbReference type="EMBL" id="KAK7833140.1"/>
    </source>
</evidence>